<name>A0A9P0CI25_9CUCU</name>
<evidence type="ECO:0000313" key="2">
    <source>
        <dbReference type="Proteomes" id="UP001153636"/>
    </source>
</evidence>
<accession>A0A9P0CI25</accession>
<protein>
    <submittedName>
        <fullName evidence="1">Uncharacterized protein</fullName>
    </submittedName>
</protein>
<gene>
    <name evidence="1" type="ORF">PSYICH_LOCUS3449</name>
</gene>
<dbReference type="PANTHER" id="PTHR46601:SF1">
    <property type="entry name" value="ADF-H DOMAIN-CONTAINING PROTEIN"/>
    <property type="match status" value="1"/>
</dbReference>
<dbReference type="AlphaFoldDB" id="A0A9P0CI25"/>
<dbReference type="EMBL" id="OV651824">
    <property type="protein sequence ID" value="CAH1101776.1"/>
    <property type="molecule type" value="Genomic_DNA"/>
</dbReference>
<keyword evidence="2" id="KW-1185">Reference proteome</keyword>
<dbReference type="PANTHER" id="PTHR46601">
    <property type="entry name" value="ULP_PROTEASE DOMAIN-CONTAINING PROTEIN"/>
    <property type="match status" value="1"/>
</dbReference>
<dbReference type="OrthoDB" id="6774265at2759"/>
<reference evidence="1" key="1">
    <citation type="submission" date="2022-01" db="EMBL/GenBank/DDBJ databases">
        <authorList>
            <person name="King R."/>
        </authorList>
    </citation>
    <scope>NUCLEOTIDE SEQUENCE</scope>
</reference>
<dbReference type="Proteomes" id="UP001153636">
    <property type="component" value="Chromosome 12"/>
</dbReference>
<evidence type="ECO:0000313" key="1">
    <source>
        <dbReference type="EMBL" id="CAH1101776.1"/>
    </source>
</evidence>
<organism evidence="1 2">
    <name type="scientific">Psylliodes chrysocephalus</name>
    <dbReference type="NCBI Taxonomy" id="3402493"/>
    <lineage>
        <taxon>Eukaryota</taxon>
        <taxon>Metazoa</taxon>
        <taxon>Ecdysozoa</taxon>
        <taxon>Arthropoda</taxon>
        <taxon>Hexapoda</taxon>
        <taxon>Insecta</taxon>
        <taxon>Pterygota</taxon>
        <taxon>Neoptera</taxon>
        <taxon>Endopterygota</taxon>
        <taxon>Coleoptera</taxon>
        <taxon>Polyphaga</taxon>
        <taxon>Cucujiformia</taxon>
        <taxon>Chrysomeloidea</taxon>
        <taxon>Chrysomelidae</taxon>
        <taxon>Galerucinae</taxon>
        <taxon>Alticini</taxon>
        <taxon>Psylliodes</taxon>
    </lineage>
</organism>
<proteinExistence type="predicted"/>
<sequence length="291" mass="33695">MNEDKDDLTLRSKIEQIANDPNQKRELVKKALFGEVHQTQLSTNYSETKTHKDRSNFKRVKARNIVNKYKLWRFKNRGITFKTIDHNKSKQVAKNKKWQIQTVIEKFYEDDSNSRQVAGIKERKETETSPFRFNVANFLTCIHKFTWNFHEAGHGKGAPDGVGATCKRTADQVIAQKGDIMTLHEFADTLHKKCPAIKITIVQDVDIKKMDDLINANQNEQISFQGTLKFHQIAGDVHHPNRVVMKSLSCFCDPIICEHYKLGTIEFKRNKKLSGRRLTPTVPKKKTRETK</sequence>